<evidence type="ECO:0000256" key="4">
    <source>
        <dbReference type="ARBA" id="ARBA00007267"/>
    </source>
</evidence>
<dbReference type="PANTHER" id="PTHR11953:SF0">
    <property type="entry name" value="EXOSOME COMPLEX COMPONENT RRP41"/>
    <property type="match status" value="1"/>
</dbReference>
<evidence type="ECO:0000256" key="6">
    <source>
        <dbReference type="ARBA" id="ARBA00022835"/>
    </source>
</evidence>
<feature type="region of interest" description="Disordered" evidence="9">
    <location>
        <begin position="579"/>
        <end position="611"/>
    </location>
</feature>
<dbReference type="GO" id="GO:0034475">
    <property type="term" value="P:U4 snRNA 3'-end processing"/>
    <property type="evidence" value="ECO:0007669"/>
    <property type="project" value="TreeGrafter"/>
</dbReference>
<keyword evidence="8" id="KW-0175">Coiled coil</keyword>
<dbReference type="GO" id="GO:0071051">
    <property type="term" value="P:poly(A)-dependent snoRNA 3'-end processing"/>
    <property type="evidence" value="ECO:0007669"/>
    <property type="project" value="TreeGrafter"/>
</dbReference>
<dbReference type="Proteomes" id="UP001259832">
    <property type="component" value="Unassembled WGS sequence"/>
</dbReference>
<keyword evidence="6" id="KW-0271">Exosome</keyword>
<feature type="compositionally biased region" description="Basic residues" evidence="9">
    <location>
        <begin position="967"/>
        <end position="976"/>
    </location>
</feature>
<dbReference type="InterPro" id="IPR005172">
    <property type="entry name" value="CRC"/>
</dbReference>
<keyword evidence="7" id="KW-0539">Nucleus</keyword>
<feature type="region of interest" description="Disordered" evidence="9">
    <location>
        <begin position="1310"/>
        <end position="1330"/>
    </location>
</feature>
<comment type="caution">
    <text evidence="11">The sequence shown here is derived from an EMBL/GenBank/DDBJ whole genome shotgun (WGS) entry which is preliminary data.</text>
</comment>
<dbReference type="Pfam" id="PF03725">
    <property type="entry name" value="RNase_PH_C"/>
    <property type="match status" value="1"/>
</dbReference>
<dbReference type="EMBL" id="JASMQC010000040">
    <property type="protein sequence ID" value="KAK1930285.1"/>
    <property type="molecule type" value="Genomic_DNA"/>
</dbReference>
<dbReference type="GO" id="GO:0000177">
    <property type="term" value="C:cytoplasmic exosome (RNase complex)"/>
    <property type="evidence" value="ECO:0007669"/>
    <property type="project" value="TreeGrafter"/>
</dbReference>
<dbReference type="PANTHER" id="PTHR11953">
    <property type="entry name" value="EXOSOME COMPLEX COMPONENT"/>
    <property type="match status" value="1"/>
</dbReference>
<feature type="region of interest" description="Disordered" evidence="9">
    <location>
        <begin position="522"/>
        <end position="541"/>
    </location>
</feature>
<comment type="similarity">
    <text evidence="4">Belongs to the lin-54 family.</text>
</comment>
<keyword evidence="5" id="KW-0963">Cytoplasm</keyword>
<dbReference type="InterPro" id="IPR027408">
    <property type="entry name" value="PNPase/RNase_PH_dom_sf"/>
</dbReference>
<dbReference type="SMART" id="SM01114">
    <property type="entry name" value="CXC"/>
    <property type="match status" value="2"/>
</dbReference>
<protein>
    <submittedName>
        <fullName evidence="11">Exosome complex component RRP41</fullName>
    </submittedName>
</protein>
<keyword evidence="12" id="KW-1185">Reference proteome</keyword>
<proteinExistence type="inferred from homology"/>
<evidence type="ECO:0000313" key="12">
    <source>
        <dbReference type="Proteomes" id="UP001259832"/>
    </source>
</evidence>
<evidence type="ECO:0000256" key="2">
    <source>
        <dbReference type="ARBA" id="ARBA00004604"/>
    </source>
</evidence>
<accession>A0AAD9G1W9</accession>
<evidence type="ECO:0000256" key="7">
    <source>
        <dbReference type="ARBA" id="ARBA00023242"/>
    </source>
</evidence>
<feature type="compositionally biased region" description="Polar residues" evidence="9">
    <location>
        <begin position="599"/>
        <end position="609"/>
    </location>
</feature>
<reference evidence="11" key="1">
    <citation type="submission" date="2023-08" db="EMBL/GenBank/DDBJ databases">
        <title>Reference Genome Resource for the Citrus Pathogen Phytophthora citrophthora.</title>
        <authorList>
            <person name="Moller H."/>
            <person name="Coetzee B."/>
            <person name="Rose L.J."/>
            <person name="Van Niekerk J.M."/>
        </authorList>
    </citation>
    <scope>NUCLEOTIDE SEQUENCE</scope>
    <source>
        <strain evidence="11">STE-U-9442</strain>
    </source>
</reference>
<evidence type="ECO:0000256" key="3">
    <source>
        <dbReference type="ARBA" id="ARBA00006678"/>
    </source>
</evidence>
<dbReference type="InterPro" id="IPR020568">
    <property type="entry name" value="Ribosomal_Su5_D2-typ_SF"/>
</dbReference>
<dbReference type="GO" id="GO:0000176">
    <property type="term" value="C:nuclear exosome (RNase complex)"/>
    <property type="evidence" value="ECO:0007669"/>
    <property type="project" value="TreeGrafter"/>
</dbReference>
<dbReference type="InterPro" id="IPR036345">
    <property type="entry name" value="ExoRNase_PH_dom2_sf"/>
</dbReference>
<dbReference type="GO" id="GO:0071028">
    <property type="term" value="P:nuclear mRNA surveillance"/>
    <property type="evidence" value="ECO:0007669"/>
    <property type="project" value="TreeGrafter"/>
</dbReference>
<evidence type="ECO:0000256" key="5">
    <source>
        <dbReference type="ARBA" id="ARBA00022490"/>
    </source>
</evidence>
<dbReference type="SUPFAM" id="SSF54211">
    <property type="entry name" value="Ribosomal protein S5 domain 2-like"/>
    <property type="match status" value="1"/>
</dbReference>
<feature type="coiled-coil region" evidence="8">
    <location>
        <begin position="1334"/>
        <end position="1361"/>
    </location>
</feature>
<feature type="region of interest" description="Disordered" evidence="9">
    <location>
        <begin position="134"/>
        <end position="172"/>
    </location>
</feature>
<evidence type="ECO:0000256" key="9">
    <source>
        <dbReference type="SAM" id="MobiDB-lite"/>
    </source>
</evidence>
<dbReference type="GO" id="GO:0003723">
    <property type="term" value="F:RNA binding"/>
    <property type="evidence" value="ECO:0007669"/>
    <property type="project" value="TreeGrafter"/>
</dbReference>
<dbReference type="SUPFAM" id="SSF55666">
    <property type="entry name" value="Ribonuclease PH domain 2-like"/>
    <property type="match status" value="1"/>
</dbReference>
<dbReference type="InterPro" id="IPR050080">
    <property type="entry name" value="RNase_PH"/>
</dbReference>
<dbReference type="Gene3D" id="3.30.230.70">
    <property type="entry name" value="GHMP Kinase, N-terminal domain"/>
    <property type="match status" value="1"/>
</dbReference>
<evidence type="ECO:0000256" key="8">
    <source>
        <dbReference type="SAM" id="Coils"/>
    </source>
</evidence>
<dbReference type="GO" id="GO:0016075">
    <property type="term" value="P:rRNA catabolic process"/>
    <property type="evidence" value="ECO:0007669"/>
    <property type="project" value="TreeGrafter"/>
</dbReference>
<comment type="subcellular location">
    <subcellularLocation>
        <location evidence="1">Cytoplasm</location>
    </subcellularLocation>
    <subcellularLocation>
        <location evidence="2">Nucleus</location>
        <location evidence="2">Nucleolus</location>
    </subcellularLocation>
</comment>
<comment type="similarity">
    <text evidence="3">Belongs to the RNase PH family.</text>
</comment>
<name>A0AAD9G1W9_9STRA</name>
<dbReference type="Pfam" id="PF03638">
    <property type="entry name" value="TCR"/>
    <property type="match status" value="2"/>
</dbReference>
<dbReference type="CDD" id="cd11370">
    <property type="entry name" value="RNase_PH_RRP41"/>
    <property type="match status" value="1"/>
</dbReference>
<dbReference type="InterPro" id="IPR015847">
    <property type="entry name" value="ExoRNase_PH_dom2"/>
</dbReference>
<dbReference type="PROSITE" id="PS51634">
    <property type="entry name" value="CRC"/>
    <property type="match status" value="1"/>
</dbReference>
<organism evidence="11 12">
    <name type="scientific">Phytophthora citrophthora</name>
    <dbReference type="NCBI Taxonomy" id="4793"/>
    <lineage>
        <taxon>Eukaryota</taxon>
        <taxon>Sar</taxon>
        <taxon>Stramenopiles</taxon>
        <taxon>Oomycota</taxon>
        <taxon>Peronosporomycetes</taxon>
        <taxon>Peronosporales</taxon>
        <taxon>Peronosporaceae</taxon>
        <taxon>Phytophthora</taxon>
    </lineage>
</organism>
<dbReference type="Pfam" id="PF01138">
    <property type="entry name" value="RNase_PH"/>
    <property type="match status" value="1"/>
</dbReference>
<feature type="domain" description="CRC" evidence="10">
    <location>
        <begin position="777"/>
        <end position="900"/>
    </location>
</feature>
<feature type="region of interest" description="Disordered" evidence="9">
    <location>
        <begin position="903"/>
        <end position="976"/>
    </location>
</feature>
<dbReference type="FunFam" id="3.30.230.70:FF:000004">
    <property type="entry name" value="Exosome complex component Rrp41"/>
    <property type="match status" value="1"/>
</dbReference>
<dbReference type="GO" id="GO:0005730">
    <property type="term" value="C:nucleolus"/>
    <property type="evidence" value="ECO:0007669"/>
    <property type="project" value="UniProtKB-SubCell"/>
</dbReference>
<gene>
    <name evidence="11" type="ORF">P3T76_014245</name>
</gene>
<evidence type="ECO:0000259" key="10">
    <source>
        <dbReference type="PROSITE" id="PS51634"/>
    </source>
</evidence>
<dbReference type="InterPro" id="IPR033467">
    <property type="entry name" value="Tesmin/TSO1-like_CXC"/>
</dbReference>
<evidence type="ECO:0000313" key="11">
    <source>
        <dbReference type="EMBL" id="KAK1930285.1"/>
    </source>
</evidence>
<dbReference type="InterPro" id="IPR001247">
    <property type="entry name" value="ExoRNase_PH_dom1"/>
</dbReference>
<sequence>MAKSTDRNIASEKEFTSLAQVLVQTADDAALCLKLLKKNLSAYDSRHGHHLRNTAKSFMRSDIRNAKDISSDLKHVAHQIHRSHKYSKTEVASARNMMNATANAMEVLKGTARHYDEKNGHTTGVKGAIKRMVSSENNERNESKGGLFGKKTDQVNNQGVLGNSEHHGGGLLGSPDTVEALVKSTLRDNFNLNVLNYQISAAEKALSPSLVDRAKEAVHDVKDKLKGDKASPTRGGNWHTVPSLHNQAIFTIGIMAAKAGNASVLGGSTSGEFISVAGLRVDGRRSEEVRRIRTRFGLFSRVDGSSYYEQGNTKVVAVVYGPRELRTAAAGSVNSGAAAVGTGSGNAASNTQPRASVNCEFTQAAFATSERKPQRSGDRKKLEMSLAVKQIFEACIQTQLYPRSQIDIFVQVLHADGGELPASINAITLALIDAGIALNDFVVASSAGYLQQTMLCDLNYAEEVARAPQMVIALNPRTQKLNLLQMECKLPLELFESLMEVATEGCNQIYDLLQNATMDNCASSTGRGAPSHGSYEAQENQEPVDMKISLKSLVTTSGPPVKAARPSSQEIGVRKLRRALHSIDSNRPRPEVNPPARPASNSPLKTPTDTLEAKNQPVSIGTFDETIKDSTSCLTGFKRPISDFADVAKTPGSSESQSEHQESENLAWMDMLLALLEKRYSSKSSLPVCLTDLEAANMFQLPKNKKLKTGIYSSVKPRTSLNVSTGRSSTQAVKLSVTNSQQISARFEHEQELAKESKRQRLLLRHAQQIQASSGSSSTSCGCKIGCLKMYCMCFSSRGFCHAGCGCGDCKNSRQNQTERVEAIQNYLANDPRAFSFASTPQDTTTSDFLHLLPQKSSAVVMRGCRCKKSKCLKKYCECFQNGIACTSHCRCMECSNHSESTAASKHPHLHKGNTNTREDKHSESSLSPKPFHPVHITVTKQPRRNHMRPITTTTPPSDASRDRNQSPKHHAMKKRKPTYLVRKVCRCLGVEEQKALEEEIEHLEAEVTALQTQQMPAGEVVIKSMQRVEIQSKEIQESIKNQQLGVAAAQSLVLECMRTQYCHPLWSRICLKKDWSERRATLLAIREAKLQNGYKYNMTRCPHRSDGKDWESNEKFETEEGDICLMSSAVIHFPGVESLEQVFQALCFYINNMEISISERLGHITVREDYDVIEGSAFNSRIISSDSNGVSTETNSVGFTQLFSGENSTFGGEPCGIVASDCVDQDELYPYNASERVRKDITGAIVLKVCREKDSEDGKVVVIMRRSGMLKLHHPELPLSPFAQQELEDGIADWGNVMIKTMREVFSRAPEGNLDSPTGPVEQLTSKKRKPTYLVQKEEEKALKEEILQLEAQMAVLKTRGMPEGSAIAADPGIQISQAKSKVLADNIKQQTLGVAAAQSLMAECMRTQYSNPLCTRIVLKKDWTERRETLLSIREQKLENAYDYVMIRSSQTPEGQLQESSELFEADNGDICSLGSTVVHFPGVQSLRQVFEALWFFLTNMEISISERLGHITTREDYDMVEGLGYNARLLSSDYNGVTTESNCIVFAQLFEQGDPRFGGEPCAIVASDSVDEDELYPYKPSEHVRKDISGGVVMTAKRQKKEDGSEDKELVVTMRRTGYLKLHHPEFPVAPVAQQELEAGIADWGKVMIKSIREILYARS</sequence>
<evidence type="ECO:0000256" key="1">
    <source>
        <dbReference type="ARBA" id="ARBA00004496"/>
    </source>
</evidence>